<keyword evidence="6" id="KW-0653">Protein transport</keyword>
<dbReference type="GeneID" id="20037615"/>
<keyword evidence="6" id="KW-0378">Hydrolase</keyword>
<dbReference type="GO" id="GO:0005739">
    <property type="term" value="C:mitochondrion"/>
    <property type="evidence" value="ECO:0007669"/>
    <property type="project" value="UniProtKB-SubCell"/>
</dbReference>
<evidence type="ECO:0000256" key="7">
    <source>
        <dbReference type="SAM" id="MobiDB-lite"/>
    </source>
</evidence>
<proteinExistence type="inferred from homology"/>
<keyword evidence="6" id="KW-0812">Transmembrane</keyword>
<evidence type="ECO:0000256" key="3">
    <source>
        <dbReference type="ARBA" id="ARBA00022824"/>
    </source>
</evidence>
<keyword evidence="10" id="KW-1185">Reference proteome</keyword>
<keyword evidence="6" id="KW-0813">Transport</keyword>
<feature type="domain" description="GPI inositol-deacylase PGAP1-like alpha/beta" evidence="8">
    <location>
        <begin position="1447"/>
        <end position="1505"/>
    </location>
</feature>
<organism evidence="9 10">
    <name type="scientific">Plasmodium inui San Antonio 1</name>
    <dbReference type="NCBI Taxonomy" id="1237626"/>
    <lineage>
        <taxon>Eukaryota</taxon>
        <taxon>Sar</taxon>
        <taxon>Alveolata</taxon>
        <taxon>Apicomplexa</taxon>
        <taxon>Aconoidasida</taxon>
        <taxon>Haemosporida</taxon>
        <taxon>Plasmodiidae</taxon>
        <taxon>Plasmodium</taxon>
        <taxon>Plasmodium (Plasmodium)</taxon>
    </lineage>
</organism>
<reference evidence="9 10" key="1">
    <citation type="submission" date="2013-02" db="EMBL/GenBank/DDBJ databases">
        <title>The Genome Sequence of Plasmodium inui San Antonio 1.</title>
        <authorList>
            <consortium name="The Broad Institute Genome Sequencing Platform"/>
            <consortium name="The Broad Institute Genome Sequencing Center for Infectious Disease"/>
            <person name="Neafsey D."/>
            <person name="Cheeseman I."/>
            <person name="Volkman S."/>
            <person name="Adams J."/>
            <person name="Walker B."/>
            <person name="Young S.K."/>
            <person name="Zeng Q."/>
            <person name="Gargeya S."/>
            <person name="Fitzgerald M."/>
            <person name="Haas B."/>
            <person name="Abouelleil A."/>
            <person name="Alvarado L."/>
            <person name="Arachchi H.M."/>
            <person name="Berlin A.M."/>
            <person name="Chapman S.B."/>
            <person name="Dewar J."/>
            <person name="Goldberg J."/>
            <person name="Griggs A."/>
            <person name="Gujja S."/>
            <person name="Hansen M."/>
            <person name="Howarth C."/>
            <person name="Imamovic A."/>
            <person name="Larimer J."/>
            <person name="McCowan C."/>
            <person name="Murphy C."/>
            <person name="Neiman D."/>
            <person name="Pearson M."/>
            <person name="Priest M."/>
            <person name="Roberts A."/>
            <person name="Saif S."/>
            <person name="Shea T."/>
            <person name="Sisk P."/>
            <person name="Sykes S."/>
            <person name="Wortman J."/>
            <person name="Nusbaum C."/>
            <person name="Birren B."/>
        </authorList>
    </citation>
    <scope>NUCLEOTIDE SEQUENCE [LARGE SCALE GENOMIC DNA]</scope>
    <source>
        <strain evidence="9 10">San Antonio 1</strain>
    </source>
</reference>
<protein>
    <recommendedName>
        <fullName evidence="6">GPI inositol-deacylase</fullName>
        <ecNumber evidence="6">3.1.-.-</ecNumber>
    </recommendedName>
</protein>
<keyword evidence="6" id="KW-1133">Transmembrane helix</keyword>
<comment type="function">
    <text evidence="6">Involved in inositol deacylation of GPI-anchored proteins which plays important roles in the quality control and ER-associated degradation of GPI-anchored proteins.</text>
</comment>
<evidence type="ECO:0000256" key="6">
    <source>
        <dbReference type="RuleBase" id="RU365011"/>
    </source>
</evidence>
<dbReference type="GO" id="GO:0005789">
    <property type="term" value="C:endoplasmic reticulum membrane"/>
    <property type="evidence" value="ECO:0007669"/>
    <property type="project" value="UniProtKB-SubCell"/>
</dbReference>
<dbReference type="InterPro" id="IPR012908">
    <property type="entry name" value="PGAP1-ab_dom-like"/>
</dbReference>
<evidence type="ECO:0000256" key="4">
    <source>
        <dbReference type="ARBA" id="ARBA00023128"/>
    </source>
</evidence>
<evidence type="ECO:0000256" key="2">
    <source>
        <dbReference type="ARBA" id="ARBA00004370"/>
    </source>
</evidence>
<gene>
    <name evidence="9" type="ORF">C922_02341</name>
</gene>
<feature type="compositionally biased region" description="Basic and acidic residues" evidence="7">
    <location>
        <begin position="1316"/>
        <end position="1333"/>
    </location>
</feature>
<name>W7AP79_9APIC</name>
<feature type="compositionally biased region" description="Polar residues" evidence="7">
    <location>
        <begin position="417"/>
        <end position="430"/>
    </location>
</feature>
<feature type="compositionally biased region" description="Basic and acidic residues" evidence="7">
    <location>
        <begin position="908"/>
        <end position="922"/>
    </location>
</feature>
<dbReference type="GO" id="GO:0015031">
    <property type="term" value="P:protein transport"/>
    <property type="evidence" value="ECO:0007669"/>
    <property type="project" value="UniProtKB-KW"/>
</dbReference>
<dbReference type="InterPro" id="IPR052374">
    <property type="entry name" value="SERAC1"/>
</dbReference>
<dbReference type="EMBL" id="KI965467">
    <property type="protein sequence ID" value="EUD67191.1"/>
    <property type="molecule type" value="Genomic_DNA"/>
</dbReference>
<dbReference type="InterPro" id="IPR029058">
    <property type="entry name" value="AB_hydrolase_fold"/>
</dbReference>
<feature type="compositionally biased region" description="Basic and acidic residues" evidence="7">
    <location>
        <begin position="653"/>
        <end position="663"/>
    </location>
</feature>
<dbReference type="GO" id="GO:0016788">
    <property type="term" value="F:hydrolase activity, acting on ester bonds"/>
    <property type="evidence" value="ECO:0007669"/>
    <property type="project" value="InterPro"/>
</dbReference>
<feature type="transmembrane region" description="Helical" evidence="6">
    <location>
        <begin position="238"/>
        <end position="254"/>
    </location>
</feature>
<dbReference type="Gene3D" id="3.40.50.1820">
    <property type="entry name" value="alpha/beta hydrolase"/>
    <property type="match status" value="1"/>
</dbReference>
<feature type="region of interest" description="Disordered" evidence="7">
    <location>
        <begin position="416"/>
        <end position="435"/>
    </location>
</feature>
<comment type="caution">
    <text evidence="6">Lacks conserved residue(s) required for the propagation of feature annotation.</text>
</comment>
<dbReference type="EC" id="3.1.-.-" evidence="6"/>
<feature type="region of interest" description="Disordered" evidence="7">
    <location>
        <begin position="1306"/>
        <end position="1389"/>
    </location>
</feature>
<dbReference type="VEuPathDB" id="PlasmoDB:C922_02341"/>
<dbReference type="PANTHER" id="PTHR48182:SF2">
    <property type="entry name" value="PROTEIN SERAC1"/>
    <property type="match status" value="1"/>
</dbReference>
<sequence>MYDNFLEKISFASVNLLSKLNFGDNKEDRKKLKGIKKAKKNVTTLPLLLRIEDDTKRKKKKTFQDTYKKEQPFLYLLKKNKYSQIKFLLNDIVKTYTERQFLSDLSLNFLCKLVRKEKCANSLSPRDAHTLLLILSREFLARHGGEAAATSGAVHYNVRDGGHGDFKGVGDHWEDPPLENHRDAKILKTSCYLLRHLFLNREGSDMVDDTFAILFLTKLNYLMDRKNDLGRKDLRHNYSFYFYVLLLYYYLYVYNNTKKMVLFPGGRIFRYSFGGTNEMALIHKKYDSVKDSSMYNMKRYGIYTGTNNIVDTDEDKKKTKDYFKKKTYAHFLKDNYSINFDCLKENMHLFFKFNDMLNVHFITHMDKLKVLQLTSHECVLRRKSHLMSESVNNYLMLCLRLLFKLNSKREGDKYTQAECNNGVPTNSNGNARGGEKNDAHLFTSEKEKNKRRRVPTNLLLTNINNKKKNQKNKLLLTELLYQAIDYVTLNEEMPPCSRKRNNNIIEDGLSEIVNCLEKKFKLKYVGSTKDVDYLSQSESKKKSKNEKNADSEENILFNIINIDNKLKNKNNLNVETLLKKINDLLNIGNDPSVYVDSGLHIIIRNMCLNRLNSLNVDLLFLINLYSNNNFKNKFFHYDWKLATSPWVSENARRSDYPSEHRENGSGGVAQDTPMGAPNEAEKSGQTATEEGEKPDSLPSVSLPSPNLPSMSLPSLNLPSLNLPSMSLPSMNLSALYTPLTKKAEDDSFKAEAKKKSQTMAKRKDKHIYGELSLCLKIIANSFAYKDLCFSSFSILYFMYKNLLDNIMRVSFNFTYFISTEFFFFNDSMNFLSLANLKRDLIPSSVYFDSIRAFTNIKSHYRYFLGLITKGAQKEEVKSWKQIPVLLSSLTGDTGKDVHSGGEAYRGGDSNKGEEENPPAEHQRVKKKRKREGTVRGQGRGIIHQPWLTPFDLFLDSVDNLLKDTMVDQKLNSKEFLCECPTHQTSYLAKKKKKKKMLLDEHMYLISSYNHHFYNLHHRFFPIYTYSTMCHIHRKKGKDPGEAKPGKREKMGNHTIEANVAAKPSPRRKKKKVDIVMVHGLRGNAFRTWRLSNLYHNSPNYRFYYRNDNLKRYEKGLMNTQTRSSDSANETDDSTDESKHYMWSFLDINGQKENRDYSQSLSGRLSSERNELKEKDDELFSAINNNTDKFKENQNVFVFDESSKEIRKCIKIRNSFRFVAREDLIRTLLLNYKYNQNVFSVYTDTRIINKNIFKSIFLNKNKLKNDLDLYSDLLSYLLWPVYLVYPRSKRSNIFIFNYHSPVSPDGSYYVKRGRQKGGRDSATRDKLQKRDSREQGSGVECVAGRSVETNEESYTERNAERNAEGSTERSAETHRVGLLNSSINGEDKESDSHGYMFSQFSSLNSLFTKKEENQKQSFNKKKYFYTDRMNLEELSIFLLKKLKGINLGRHNDIIFIGHSMGGLLTQYVLLKNDDILRKTKFVFFYASPHFGSPLSSTAFLFKKFLSPYVYQLNNYDSTLSNLQYSFRERIKNSNIKVYSFSESEKTPLPFIGVHTMIVPSVSSYLNYSKMFTIIKDCDHLELSKLNSEDDVKYHYLNRAIREVLRAK</sequence>
<comment type="similarity">
    <text evidence="6">Belongs to the GPI inositol-deacylase family.</text>
</comment>
<evidence type="ECO:0000256" key="1">
    <source>
        <dbReference type="ARBA" id="ARBA00004173"/>
    </source>
</evidence>
<keyword evidence="3 6" id="KW-0256">Endoplasmic reticulum</keyword>
<dbReference type="Proteomes" id="UP000030640">
    <property type="component" value="Unassembled WGS sequence"/>
</dbReference>
<evidence type="ECO:0000256" key="5">
    <source>
        <dbReference type="ARBA" id="ARBA00023136"/>
    </source>
</evidence>
<evidence type="ECO:0000313" key="10">
    <source>
        <dbReference type="Proteomes" id="UP000030640"/>
    </source>
</evidence>
<dbReference type="RefSeq" id="XP_008816162.1">
    <property type="nucleotide sequence ID" value="XM_008817940.1"/>
</dbReference>
<accession>W7AP79</accession>
<feature type="region of interest" description="Disordered" evidence="7">
    <location>
        <begin position="653"/>
        <end position="703"/>
    </location>
</feature>
<dbReference type="PANTHER" id="PTHR48182">
    <property type="entry name" value="PROTEIN SERAC1"/>
    <property type="match status" value="1"/>
</dbReference>
<dbReference type="SUPFAM" id="SSF53474">
    <property type="entry name" value="alpha/beta-Hydrolases"/>
    <property type="match status" value="1"/>
</dbReference>
<comment type="subcellular location">
    <subcellularLocation>
        <location evidence="6">Endoplasmic reticulum membrane</location>
    </subcellularLocation>
    <subcellularLocation>
        <location evidence="2">Membrane</location>
    </subcellularLocation>
    <subcellularLocation>
        <location evidence="1">Mitochondrion</location>
    </subcellularLocation>
</comment>
<evidence type="ECO:0000259" key="8">
    <source>
        <dbReference type="Pfam" id="PF07819"/>
    </source>
</evidence>
<dbReference type="OrthoDB" id="5086500at2759"/>
<keyword evidence="5 6" id="KW-0472">Membrane</keyword>
<feature type="compositionally biased region" description="Basic and acidic residues" evidence="7">
    <location>
        <begin position="1353"/>
        <end position="1374"/>
    </location>
</feature>
<feature type="region of interest" description="Disordered" evidence="7">
    <location>
        <begin position="896"/>
        <end position="935"/>
    </location>
</feature>
<keyword evidence="4" id="KW-0496">Mitochondrion</keyword>
<evidence type="ECO:0000313" key="9">
    <source>
        <dbReference type="EMBL" id="EUD67191.1"/>
    </source>
</evidence>
<dbReference type="Pfam" id="PF07819">
    <property type="entry name" value="PGAP1"/>
    <property type="match status" value="1"/>
</dbReference>